<evidence type="ECO:0000256" key="2">
    <source>
        <dbReference type="ARBA" id="ARBA00022741"/>
    </source>
</evidence>
<evidence type="ECO:0000256" key="1">
    <source>
        <dbReference type="ARBA" id="ARBA00022679"/>
    </source>
</evidence>
<name>A0AAD7C2V8_MYCRO</name>
<dbReference type="AlphaFoldDB" id="A0AAD7C2V8"/>
<keyword evidence="2" id="KW-0547">Nucleotide-binding</keyword>
<proteinExistence type="predicted"/>
<evidence type="ECO:0000256" key="3">
    <source>
        <dbReference type="ARBA" id="ARBA00022777"/>
    </source>
</evidence>
<keyword evidence="7" id="KW-1185">Reference proteome</keyword>
<dbReference type="PANTHER" id="PTHR44329">
    <property type="entry name" value="SERINE/THREONINE-PROTEIN KINASE TNNI3K-RELATED"/>
    <property type="match status" value="1"/>
</dbReference>
<protein>
    <submittedName>
        <fullName evidence="6">Kinase-like domain-containing protein</fullName>
    </submittedName>
</protein>
<dbReference type="InterPro" id="IPR051681">
    <property type="entry name" value="Ser/Thr_Kinases-Pseudokinases"/>
</dbReference>
<dbReference type="InterPro" id="IPR011009">
    <property type="entry name" value="Kinase-like_dom_sf"/>
</dbReference>
<evidence type="ECO:0000313" key="7">
    <source>
        <dbReference type="Proteomes" id="UP001221757"/>
    </source>
</evidence>
<dbReference type="PANTHER" id="PTHR44329:SF288">
    <property type="entry name" value="MITOGEN-ACTIVATED PROTEIN KINASE KINASE KINASE 20"/>
    <property type="match status" value="1"/>
</dbReference>
<dbReference type="Proteomes" id="UP001221757">
    <property type="component" value="Unassembled WGS sequence"/>
</dbReference>
<accession>A0AAD7C2V8</accession>
<dbReference type="GO" id="GO:0004674">
    <property type="term" value="F:protein serine/threonine kinase activity"/>
    <property type="evidence" value="ECO:0007669"/>
    <property type="project" value="TreeGrafter"/>
</dbReference>
<evidence type="ECO:0000259" key="5">
    <source>
        <dbReference type="Pfam" id="PF00069"/>
    </source>
</evidence>
<keyword evidence="4" id="KW-0067">ATP-binding</keyword>
<sequence>MSHLTNDLGADEDTHDAFEPNSLFADLDPGYYDESSHRWRKPASSPEEYVYQKVHHDRILKYFTTRDGYLDLEFHPNGDLWTYLVEKKPPLTTRIEWAVQIVEGLAHHSHFIVWADADFRNILVTANIDIVLCDFAYSVSSPDPFHSFTTQPPPIFRCPWDYYGQPPTHVDIFGFAVILFALLTNRFPWTHDLLPDLDAQLAASAKHDRGEFDTVESAELNTYFGSISSKCFLATYATGTELLDDMRHAREMWLQGGGGGG</sequence>
<dbReference type="InterPro" id="IPR000719">
    <property type="entry name" value="Prot_kinase_dom"/>
</dbReference>
<feature type="domain" description="Protein kinase" evidence="5">
    <location>
        <begin position="46"/>
        <end position="192"/>
    </location>
</feature>
<keyword evidence="3 6" id="KW-0418">Kinase</keyword>
<organism evidence="6 7">
    <name type="scientific">Mycena rosella</name>
    <name type="common">Pink bonnet</name>
    <name type="synonym">Agaricus rosellus</name>
    <dbReference type="NCBI Taxonomy" id="1033263"/>
    <lineage>
        <taxon>Eukaryota</taxon>
        <taxon>Fungi</taxon>
        <taxon>Dikarya</taxon>
        <taxon>Basidiomycota</taxon>
        <taxon>Agaricomycotina</taxon>
        <taxon>Agaricomycetes</taxon>
        <taxon>Agaricomycetidae</taxon>
        <taxon>Agaricales</taxon>
        <taxon>Marasmiineae</taxon>
        <taxon>Mycenaceae</taxon>
        <taxon>Mycena</taxon>
    </lineage>
</organism>
<dbReference type="GO" id="GO:0005524">
    <property type="term" value="F:ATP binding"/>
    <property type="evidence" value="ECO:0007669"/>
    <property type="project" value="UniProtKB-KW"/>
</dbReference>
<evidence type="ECO:0000256" key="4">
    <source>
        <dbReference type="ARBA" id="ARBA00022840"/>
    </source>
</evidence>
<dbReference type="Gene3D" id="1.10.510.10">
    <property type="entry name" value="Transferase(Phosphotransferase) domain 1"/>
    <property type="match status" value="1"/>
</dbReference>
<dbReference type="SUPFAM" id="SSF56112">
    <property type="entry name" value="Protein kinase-like (PK-like)"/>
    <property type="match status" value="1"/>
</dbReference>
<dbReference type="EMBL" id="JARKIE010000454">
    <property type="protein sequence ID" value="KAJ7637516.1"/>
    <property type="molecule type" value="Genomic_DNA"/>
</dbReference>
<evidence type="ECO:0000313" key="6">
    <source>
        <dbReference type="EMBL" id="KAJ7637516.1"/>
    </source>
</evidence>
<gene>
    <name evidence="6" type="ORF">B0H17DRAFT_495826</name>
</gene>
<comment type="caution">
    <text evidence="6">The sequence shown here is derived from an EMBL/GenBank/DDBJ whole genome shotgun (WGS) entry which is preliminary data.</text>
</comment>
<reference evidence="6" key="1">
    <citation type="submission" date="2023-03" db="EMBL/GenBank/DDBJ databases">
        <title>Massive genome expansion in bonnet fungi (Mycena s.s.) driven by repeated elements and novel gene families across ecological guilds.</title>
        <authorList>
            <consortium name="Lawrence Berkeley National Laboratory"/>
            <person name="Harder C.B."/>
            <person name="Miyauchi S."/>
            <person name="Viragh M."/>
            <person name="Kuo A."/>
            <person name="Thoen E."/>
            <person name="Andreopoulos B."/>
            <person name="Lu D."/>
            <person name="Skrede I."/>
            <person name="Drula E."/>
            <person name="Henrissat B."/>
            <person name="Morin E."/>
            <person name="Kohler A."/>
            <person name="Barry K."/>
            <person name="LaButti K."/>
            <person name="Morin E."/>
            <person name="Salamov A."/>
            <person name="Lipzen A."/>
            <person name="Mereny Z."/>
            <person name="Hegedus B."/>
            <person name="Baldrian P."/>
            <person name="Stursova M."/>
            <person name="Weitz H."/>
            <person name="Taylor A."/>
            <person name="Grigoriev I.V."/>
            <person name="Nagy L.G."/>
            <person name="Martin F."/>
            <person name="Kauserud H."/>
        </authorList>
    </citation>
    <scope>NUCLEOTIDE SEQUENCE</scope>
    <source>
        <strain evidence="6">CBHHK067</strain>
    </source>
</reference>
<keyword evidence="1" id="KW-0808">Transferase</keyword>
<dbReference type="Pfam" id="PF00069">
    <property type="entry name" value="Pkinase"/>
    <property type="match status" value="1"/>
</dbReference>